<dbReference type="AlphaFoldDB" id="A0A366EYA3"/>
<dbReference type="InterPro" id="IPR050834">
    <property type="entry name" value="Glycosyltransf_2"/>
</dbReference>
<evidence type="ECO:0000313" key="2">
    <source>
        <dbReference type="EMBL" id="RBP07334.1"/>
    </source>
</evidence>
<dbReference type="SUPFAM" id="SSF53448">
    <property type="entry name" value="Nucleotide-diphospho-sugar transferases"/>
    <property type="match status" value="1"/>
</dbReference>
<dbReference type="EMBL" id="QNRK01000028">
    <property type="protein sequence ID" value="RBP07334.1"/>
    <property type="molecule type" value="Genomic_DNA"/>
</dbReference>
<dbReference type="InterPro" id="IPR029044">
    <property type="entry name" value="Nucleotide-diphossugar_trans"/>
</dbReference>
<dbReference type="PANTHER" id="PTHR43685:SF2">
    <property type="entry name" value="GLYCOSYLTRANSFERASE 2-LIKE DOMAIN-CONTAINING PROTEIN"/>
    <property type="match status" value="1"/>
</dbReference>
<keyword evidence="3" id="KW-1185">Reference proteome</keyword>
<proteinExistence type="predicted"/>
<accession>A0A366EYA3</accession>
<organism evidence="2 3">
    <name type="scientific">Roseiarcus fermentans</name>
    <dbReference type="NCBI Taxonomy" id="1473586"/>
    <lineage>
        <taxon>Bacteria</taxon>
        <taxon>Pseudomonadati</taxon>
        <taxon>Pseudomonadota</taxon>
        <taxon>Alphaproteobacteria</taxon>
        <taxon>Hyphomicrobiales</taxon>
        <taxon>Roseiarcaceae</taxon>
        <taxon>Roseiarcus</taxon>
    </lineage>
</organism>
<evidence type="ECO:0000259" key="1">
    <source>
        <dbReference type="Pfam" id="PF00535"/>
    </source>
</evidence>
<dbReference type="Pfam" id="PF00535">
    <property type="entry name" value="Glycos_transf_2"/>
    <property type="match status" value="1"/>
</dbReference>
<protein>
    <submittedName>
        <fullName evidence="2">Glycosyltransferase involved in cell wall biosynthesis</fullName>
    </submittedName>
</protein>
<dbReference type="GO" id="GO:0016740">
    <property type="term" value="F:transferase activity"/>
    <property type="evidence" value="ECO:0007669"/>
    <property type="project" value="UniProtKB-KW"/>
</dbReference>
<keyword evidence="2" id="KW-0808">Transferase</keyword>
<comment type="caution">
    <text evidence="2">The sequence shown here is derived from an EMBL/GenBank/DDBJ whole genome shotgun (WGS) entry which is preliminary data.</text>
</comment>
<feature type="domain" description="Glycosyltransferase 2-like" evidence="1">
    <location>
        <begin position="11"/>
        <end position="134"/>
    </location>
</feature>
<dbReference type="OrthoDB" id="9794124at2"/>
<dbReference type="Proteomes" id="UP000253529">
    <property type="component" value="Unassembled WGS sequence"/>
</dbReference>
<sequence length="335" mass="37547">MPTLVETPTISVVIPLYNMEATIIRAVSSICNQSRAVSEIIVVDDGSTDGGVQALQNCGKRIVLVSQSNSGVAAARNAGINHATGDYIAFLDADDEWSADFSATICNLISEDPDAFVFATNYQYVEPDGVINDSGVTAASFTKNELMSVEYLRFLWKGVYLFNSSSICVKRSAFASVGLFDTGLTIAEDIDMWVRLAQYGRFLYSPRVCSVYHRDDPYRSPKKDTYYQAIYYLEKTAGIEASWVGDPRGRAYLNLFITRCIYAHYADLYRYNGHSGKLSLRLRPYLTLFQRFKLALKKLPATTLRTALGAPCWDLKRPWERRVSSVGRCKRSTRI</sequence>
<dbReference type="InterPro" id="IPR001173">
    <property type="entry name" value="Glyco_trans_2-like"/>
</dbReference>
<name>A0A366EYA3_9HYPH</name>
<gene>
    <name evidence="2" type="ORF">DFR50_12859</name>
</gene>
<dbReference type="PANTHER" id="PTHR43685">
    <property type="entry name" value="GLYCOSYLTRANSFERASE"/>
    <property type="match status" value="1"/>
</dbReference>
<evidence type="ECO:0000313" key="3">
    <source>
        <dbReference type="Proteomes" id="UP000253529"/>
    </source>
</evidence>
<reference evidence="2 3" key="1">
    <citation type="submission" date="2018-06" db="EMBL/GenBank/DDBJ databases">
        <title>Genomic Encyclopedia of Type Strains, Phase IV (KMG-IV): sequencing the most valuable type-strain genomes for metagenomic binning, comparative biology and taxonomic classification.</title>
        <authorList>
            <person name="Goeker M."/>
        </authorList>
    </citation>
    <scope>NUCLEOTIDE SEQUENCE [LARGE SCALE GENOMIC DNA]</scope>
    <source>
        <strain evidence="2 3">DSM 24875</strain>
    </source>
</reference>
<dbReference type="RefSeq" id="WP_113891417.1">
    <property type="nucleotide sequence ID" value="NZ_QNRK01000028.1"/>
</dbReference>
<dbReference type="Gene3D" id="3.90.550.10">
    <property type="entry name" value="Spore Coat Polysaccharide Biosynthesis Protein SpsA, Chain A"/>
    <property type="match status" value="1"/>
</dbReference>